<sequence>MTVLPILEQNEQPTLSYINIIPATRFSPNYKLSFIAQRNKLYMPLTHATYPL</sequence>
<comment type="caution">
    <text evidence="1">The sequence shown here is derived from an EMBL/GenBank/DDBJ whole genome shotgun (WGS) entry which is preliminary data.</text>
</comment>
<name>A0A316AQH1_9BACT</name>
<gene>
    <name evidence="1" type="ORF">CLV98_103393</name>
</gene>
<evidence type="ECO:0000313" key="2">
    <source>
        <dbReference type="Proteomes" id="UP000245880"/>
    </source>
</evidence>
<keyword evidence="2" id="KW-1185">Reference proteome</keyword>
<dbReference type="EMBL" id="QGDT01000003">
    <property type="protein sequence ID" value="PWJ59020.1"/>
    <property type="molecule type" value="Genomic_DNA"/>
</dbReference>
<dbReference type="AlphaFoldDB" id="A0A316AQH1"/>
<protein>
    <submittedName>
        <fullName evidence="1">Uncharacterized protein</fullName>
    </submittedName>
</protein>
<organism evidence="1 2">
    <name type="scientific">Dyadobacter jejuensis</name>
    <dbReference type="NCBI Taxonomy" id="1082580"/>
    <lineage>
        <taxon>Bacteria</taxon>
        <taxon>Pseudomonadati</taxon>
        <taxon>Bacteroidota</taxon>
        <taxon>Cytophagia</taxon>
        <taxon>Cytophagales</taxon>
        <taxon>Spirosomataceae</taxon>
        <taxon>Dyadobacter</taxon>
    </lineage>
</organism>
<dbReference type="Proteomes" id="UP000245880">
    <property type="component" value="Unassembled WGS sequence"/>
</dbReference>
<reference evidence="1 2" key="1">
    <citation type="submission" date="2018-03" db="EMBL/GenBank/DDBJ databases">
        <title>Genomic Encyclopedia of Archaeal and Bacterial Type Strains, Phase II (KMG-II): from individual species to whole genera.</title>
        <authorList>
            <person name="Goeker M."/>
        </authorList>
    </citation>
    <scope>NUCLEOTIDE SEQUENCE [LARGE SCALE GENOMIC DNA]</scope>
    <source>
        <strain evidence="1 2">DSM 100346</strain>
    </source>
</reference>
<accession>A0A316AQH1</accession>
<evidence type="ECO:0000313" key="1">
    <source>
        <dbReference type="EMBL" id="PWJ59020.1"/>
    </source>
</evidence>
<proteinExistence type="predicted"/>